<dbReference type="InterPro" id="IPR013655">
    <property type="entry name" value="PAS_fold_3"/>
</dbReference>
<sequence>MPERSYNFLEDENKRLKLELEQITFERDKYKMLFDASADALSIIDLNSGKFVECNQAAVEMHGIASKADFLTLIPSDLSPLFQPCGRPSEDMGKAYLEKALHDGAQLFQWTHTRLDGSIFPCLVSLTAIHFNETCLVLVIGRDITALIETQDKLSAALTEIKRYEHAYLKEKQKFETFVDLAPVGIAINAFDNGAFNYVNREFSRFTGYNVDELNEMDYWELTPQSYQAQEQEQLNLLSDTGRYGPYKKEYTHKNGHTYPVLLSGIKITDEHGNNVIWSVVQDISQQKTIEDQLIEAKKQADASNRTMQLANDSAGIGVWEWDLTTNALVWDDWMYKLYGISAKTFTGAFEAWTNSVHPDDIEGAKAELESAVAGLGEYNPEFRVVHPDGCVRTLKASAEILKDECGQPIKVVGVNYDVTEKVIAMNTLAKAKLAAENAAKAKSDFLANMSHEIRTPMNAILGGLQLLQSAQLEDNLRIILDNATYSAQSLLTIINDILDYSKIESNKLELEQAPFSLVDVVDSVKYDLDAQISNKGLDFVVTIDERFVDGWVGDFVRVKQILLNLVSNAVKFTHNGHVELTIDYTRYHDQQAVCINVIDSGIGMNEEAQQKIFERFSQADTSTTRQYGGTGLGMSITSNLVALMGAILS</sequence>
<protein>
    <recommendedName>
        <fullName evidence="10">Sensory/regulatory protein RpfC</fullName>
        <ecNumber evidence="2">2.7.13.3</ecNumber>
    </recommendedName>
</protein>
<dbReference type="Proteomes" id="UP000006201">
    <property type="component" value="Unassembled WGS sequence"/>
</dbReference>
<dbReference type="EMBL" id="AAOH01000001">
    <property type="protein sequence ID" value="EAR30773.1"/>
    <property type="molecule type" value="Genomic_DNA"/>
</dbReference>
<dbReference type="GO" id="GO:0000155">
    <property type="term" value="F:phosphorelay sensor kinase activity"/>
    <property type="evidence" value="ECO:0007669"/>
    <property type="project" value="InterPro"/>
</dbReference>
<evidence type="ECO:0000259" key="11">
    <source>
        <dbReference type="PROSITE" id="PS50109"/>
    </source>
</evidence>
<dbReference type="SMART" id="SM00388">
    <property type="entry name" value="HisKA"/>
    <property type="match status" value="1"/>
</dbReference>
<dbReference type="RefSeq" id="WP_009837071.1">
    <property type="nucleotide sequence ID" value="NZ_AAOH01000001.1"/>
</dbReference>
<dbReference type="PRINTS" id="PR00344">
    <property type="entry name" value="BCTRLSENSOR"/>
</dbReference>
<dbReference type="Pfam" id="PF00512">
    <property type="entry name" value="HisKA"/>
    <property type="match status" value="1"/>
</dbReference>
<evidence type="ECO:0000256" key="7">
    <source>
        <dbReference type="ARBA" id="ARBA00022840"/>
    </source>
</evidence>
<evidence type="ECO:0000313" key="13">
    <source>
        <dbReference type="EMBL" id="EAR30773.1"/>
    </source>
</evidence>
<dbReference type="NCBIfam" id="TIGR00229">
    <property type="entry name" value="sensory_box"/>
    <property type="match status" value="2"/>
</dbReference>
<dbReference type="InterPro" id="IPR000700">
    <property type="entry name" value="PAS-assoc_C"/>
</dbReference>
<evidence type="ECO:0000256" key="8">
    <source>
        <dbReference type="ARBA" id="ARBA00023012"/>
    </source>
</evidence>
<evidence type="ECO:0000256" key="6">
    <source>
        <dbReference type="ARBA" id="ARBA00022777"/>
    </source>
</evidence>
<comment type="subunit">
    <text evidence="9">At low DSF concentrations, interacts with RpfF.</text>
</comment>
<evidence type="ECO:0000256" key="2">
    <source>
        <dbReference type="ARBA" id="ARBA00012438"/>
    </source>
</evidence>
<evidence type="ECO:0000256" key="10">
    <source>
        <dbReference type="ARBA" id="ARBA00068150"/>
    </source>
</evidence>
<dbReference type="GO" id="GO:0005524">
    <property type="term" value="F:ATP binding"/>
    <property type="evidence" value="ECO:0007669"/>
    <property type="project" value="UniProtKB-KW"/>
</dbReference>
<dbReference type="FunFam" id="1.10.287.130:FF:000002">
    <property type="entry name" value="Two-component osmosensing histidine kinase"/>
    <property type="match status" value="1"/>
</dbReference>
<dbReference type="EC" id="2.7.13.3" evidence="2"/>
<dbReference type="SMART" id="SM00086">
    <property type="entry name" value="PAC"/>
    <property type="match status" value="3"/>
</dbReference>
<feature type="domain" description="PAC" evidence="12">
    <location>
        <begin position="379"/>
        <end position="431"/>
    </location>
</feature>
<keyword evidence="5" id="KW-0547">Nucleotide-binding</keyword>
<keyword evidence="6" id="KW-0418">Kinase</keyword>
<dbReference type="InterPro" id="IPR004358">
    <property type="entry name" value="Sig_transdc_His_kin-like_C"/>
</dbReference>
<name>A4C5E1_9GAMM</name>
<keyword evidence="14" id="KW-1185">Reference proteome</keyword>
<keyword evidence="7" id="KW-0067">ATP-binding</keyword>
<dbReference type="InterPro" id="IPR036097">
    <property type="entry name" value="HisK_dim/P_sf"/>
</dbReference>
<dbReference type="Gene3D" id="1.10.287.130">
    <property type="match status" value="1"/>
</dbReference>
<dbReference type="PROSITE" id="PS50113">
    <property type="entry name" value="PAC"/>
    <property type="match status" value="2"/>
</dbReference>
<dbReference type="eggNOG" id="COG2205">
    <property type="taxonomic scope" value="Bacteria"/>
</dbReference>
<evidence type="ECO:0000256" key="1">
    <source>
        <dbReference type="ARBA" id="ARBA00000085"/>
    </source>
</evidence>
<evidence type="ECO:0000259" key="12">
    <source>
        <dbReference type="PROSITE" id="PS50113"/>
    </source>
</evidence>
<dbReference type="InterPro" id="IPR003661">
    <property type="entry name" value="HisK_dim/P_dom"/>
</dbReference>
<dbReference type="Pfam" id="PF13426">
    <property type="entry name" value="PAS_9"/>
    <property type="match status" value="2"/>
</dbReference>
<evidence type="ECO:0000256" key="4">
    <source>
        <dbReference type="ARBA" id="ARBA00022679"/>
    </source>
</evidence>
<dbReference type="PANTHER" id="PTHR45339:SF1">
    <property type="entry name" value="HYBRID SIGNAL TRANSDUCTION HISTIDINE KINASE J"/>
    <property type="match status" value="1"/>
</dbReference>
<dbReference type="InterPro" id="IPR005467">
    <property type="entry name" value="His_kinase_dom"/>
</dbReference>
<dbReference type="InterPro" id="IPR003594">
    <property type="entry name" value="HATPase_dom"/>
</dbReference>
<dbReference type="InterPro" id="IPR036890">
    <property type="entry name" value="HATPase_C_sf"/>
</dbReference>
<keyword evidence="8" id="KW-0902">Two-component regulatory system</keyword>
<dbReference type="CDD" id="cd00082">
    <property type="entry name" value="HisKA"/>
    <property type="match status" value="1"/>
</dbReference>
<evidence type="ECO:0000256" key="3">
    <source>
        <dbReference type="ARBA" id="ARBA00022553"/>
    </source>
</evidence>
<evidence type="ECO:0000313" key="14">
    <source>
        <dbReference type="Proteomes" id="UP000006201"/>
    </source>
</evidence>
<dbReference type="InterPro" id="IPR001610">
    <property type="entry name" value="PAC"/>
</dbReference>
<dbReference type="STRING" id="87626.PTD2_04351"/>
<keyword evidence="4" id="KW-0808">Transferase</keyword>
<dbReference type="InterPro" id="IPR035965">
    <property type="entry name" value="PAS-like_dom_sf"/>
</dbReference>
<evidence type="ECO:0000256" key="9">
    <source>
        <dbReference type="ARBA" id="ARBA00064003"/>
    </source>
</evidence>
<dbReference type="SMART" id="SM00091">
    <property type="entry name" value="PAS"/>
    <property type="match status" value="3"/>
</dbReference>
<organism evidence="13 14">
    <name type="scientific">Pseudoalteromonas tunicata D2</name>
    <dbReference type="NCBI Taxonomy" id="87626"/>
    <lineage>
        <taxon>Bacteria</taxon>
        <taxon>Pseudomonadati</taxon>
        <taxon>Pseudomonadota</taxon>
        <taxon>Gammaproteobacteria</taxon>
        <taxon>Alteromonadales</taxon>
        <taxon>Pseudoalteromonadaceae</taxon>
        <taxon>Pseudoalteromonas</taxon>
    </lineage>
</organism>
<evidence type="ECO:0000256" key="5">
    <source>
        <dbReference type="ARBA" id="ARBA00022741"/>
    </source>
</evidence>
<dbReference type="CDD" id="cd16922">
    <property type="entry name" value="HATPase_EvgS-ArcB-TorS-like"/>
    <property type="match status" value="1"/>
</dbReference>
<dbReference type="eggNOG" id="COG5002">
    <property type="taxonomic scope" value="Bacteria"/>
</dbReference>
<gene>
    <name evidence="13" type="ORF">PTD2_04351</name>
</gene>
<accession>A4C5E1</accession>
<dbReference type="SUPFAM" id="SSF47384">
    <property type="entry name" value="Homodimeric domain of signal transducing histidine kinase"/>
    <property type="match status" value="1"/>
</dbReference>
<dbReference type="SUPFAM" id="SSF55785">
    <property type="entry name" value="PYP-like sensor domain (PAS domain)"/>
    <property type="match status" value="3"/>
</dbReference>
<dbReference type="Gene3D" id="2.10.70.100">
    <property type="match status" value="1"/>
</dbReference>
<dbReference type="InterPro" id="IPR000014">
    <property type="entry name" value="PAS"/>
</dbReference>
<dbReference type="Pfam" id="PF08447">
    <property type="entry name" value="PAS_3"/>
    <property type="match status" value="1"/>
</dbReference>
<feature type="domain" description="PAC" evidence="12">
    <location>
        <begin position="245"/>
        <end position="296"/>
    </location>
</feature>
<dbReference type="Gene3D" id="3.30.565.10">
    <property type="entry name" value="Histidine kinase-like ATPase, C-terminal domain"/>
    <property type="match status" value="1"/>
</dbReference>
<feature type="domain" description="Histidine kinase" evidence="11">
    <location>
        <begin position="449"/>
        <end position="650"/>
    </location>
</feature>
<dbReference type="HOGENOM" id="CLU_000445_114_15_6"/>
<dbReference type="PROSITE" id="PS50109">
    <property type="entry name" value="HIS_KIN"/>
    <property type="match status" value="1"/>
</dbReference>
<dbReference type="CDD" id="cd00130">
    <property type="entry name" value="PAS"/>
    <property type="match status" value="3"/>
</dbReference>
<proteinExistence type="predicted"/>
<keyword evidence="3" id="KW-0597">Phosphoprotein</keyword>
<dbReference type="SMART" id="SM00387">
    <property type="entry name" value="HATPase_c"/>
    <property type="match status" value="1"/>
</dbReference>
<dbReference type="Gene3D" id="3.30.450.20">
    <property type="entry name" value="PAS domain"/>
    <property type="match status" value="3"/>
</dbReference>
<dbReference type="AlphaFoldDB" id="A4C5E1"/>
<reference evidence="13 14" key="1">
    <citation type="submission" date="2006-02" db="EMBL/GenBank/DDBJ databases">
        <authorList>
            <person name="Moran M.A."/>
            <person name="Kjelleberg S."/>
            <person name="Egan S."/>
            <person name="Saunders N."/>
            <person name="Thomas T."/>
            <person name="Ferriera S."/>
            <person name="Johnson J."/>
            <person name="Kravitz S."/>
            <person name="Halpern A."/>
            <person name="Remington K."/>
            <person name="Beeson K."/>
            <person name="Tran B."/>
            <person name="Rogers Y.-H."/>
            <person name="Friedman R."/>
            <person name="Venter J.C."/>
        </authorList>
    </citation>
    <scope>NUCLEOTIDE SEQUENCE [LARGE SCALE GENOMIC DNA]</scope>
    <source>
        <strain evidence="13 14">D2</strain>
    </source>
</reference>
<dbReference type="SUPFAM" id="SSF55874">
    <property type="entry name" value="ATPase domain of HSP90 chaperone/DNA topoisomerase II/histidine kinase"/>
    <property type="match status" value="1"/>
</dbReference>
<comment type="caution">
    <text evidence="13">The sequence shown here is derived from an EMBL/GenBank/DDBJ whole genome shotgun (WGS) entry which is preliminary data.</text>
</comment>
<dbReference type="PANTHER" id="PTHR45339">
    <property type="entry name" value="HYBRID SIGNAL TRANSDUCTION HISTIDINE KINASE J"/>
    <property type="match status" value="1"/>
</dbReference>
<dbReference type="Pfam" id="PF02518">
    <property type="entry name" value="HATPase_c"/>
    <property type="match status" value="1"/>
</dbReference>
<comment type="catalytic activity">
    <reaction evidence="1">
        <text>ATP + protein L-histidine = ADP + protein N-phospho-L-histidine.</text>
        <dbReference type="EC" id="2.7.13.3"/>
    </reaction>
</comment>
<dbReference type="FunFam" id="3.30.565.10:FF:000010">
    <property type="entry name" value="Sensor histidine kinase RcsC"/>
    <property type="match status" value="1"/>
</dbReference>